<dbReference type="Pfam" id="PF00563">
    <property type="entry name" value="EAL"/>
    <property type="match status" value="1"/>
</dbReference>
<keyword evidence="8" id="KW-0547">Nucleotide-binding</keyword>
<dbReference type="Gene3D" id="3.30.70.270">
    <property type="match status" value="1"/>
</dbReference>
<sequence>MAIGSTSFQDDVEGHDREKPVDAVETGACPRPRLRSRPSGFDTIVQQWTRDGMRIAQPLNLIFLSLFLLSAVVFATSAVVHRYTEITADVAALGRSAERMLVQERINLGSGLEKALVGLSGHHGLADAMRAGDRAALLALARPLYAELNIRYGITQMTFVDPQRRPVLAVHRPALQDAGIARKALLEAERTQRPTTGLDLGDAGLLTLEVVRPWLAGGELIGYLSIGMEMGKPLDSLSSALGVQVIQAYLNGSIDPSRWASIDTARPTQSRWLISERYTLSSSGAMAIPGRLGDVLDAHADADRPFREVFLTGWRIKIAYGIPLLDVGGRPVGFLVTLEDITAALLDFASGVLGTILIVAAFAVLAGLLVHRLAGHLQDTVVATRRRLEAEVGLRTRALAESESRLREAQHIAAIGNWERDLVTDEAHWSDEIYAIYGVDPKTANPSIRSILSQTHPDDRAIILDTLRKALETCSDYEFEHRIIRPDGEVRWLHVKARFALDADGRPVRTVGVTHDITERRRAEERSLRLANILEASLNEIYLFDAQSCRFTHVNRRARENTGYSMDELKQRSAWDLKPDFDESRFRALVVPLLEGATNSLHFETVHERKDGSRYPVEVQLQLNTDVGSPLFVAIINDISERKLREDEVRRAKEAAERLAFFDELTGLPNRAACLRDVEPLFGDGDVEHLIIHMDLDNFKLINDTLGHTAGDVYLRATGARLRAACAAPARAYRWGGDEFVIVVPVDGDAAARGACEAVFSCMRAPLDYEGATIWPTVSMGIARYPQDGTDFGALMVNADLALYRSKEAGKDRWSFFTTDMKADSDAEARVEADLYRAVERDELFLVYQPQVNIRSGEVTGVEALLRWQHPLRGALSPAEFLPVVEKSRLAPVVGAIVLDKALAAARIWSDRGLDFGRVAVNLSPQHLKAGTFLADVLNAIDKHDVSPDRITVEVLESIFLNDASCRKIEVLEDLHRRGVHIELDDFGTGYASLSHLADLPIDGLKIDRSFTAQLLADSKAQVVVNSIIHLARALDIGIVCEGIETDAQVARLRMMGDFSVQGYLIARPAPFEIFSAWLERRTEARRSAAV</sequence>
<evidence type="ECO:0000256" key="15">
    <source>
        <dbReference type="SAM" id="Phobius"/>
    </source>
</evidence>
<dbReference type="PROSITE" id="PS50113">
    <property type="entry name" value="PAC"/>
    <property type="match status" value="2"/>
</dbReference>
<dbReference type="SUPFAM" id="SSF55785">
    <property type="entry name" value="PYP-like sensor domain (PAS domain)"/>
    <property type="match status" value="2"/>
</dbReference>
<dbReference type="Gene3D" id="3.20.20.450">
    <property type="entry name" value="EAL domain"/>
    <property type="match status" value="1"/>
</dbReference>
<dbReference type="SMART" id="SM00267">
    <property type="entry name" value="GGDEF"/>
    <property type="match status" value="1"/>
</dbReference>
<keyword evidence="10" id="KW-0067">ATP-binding</keyword>
<keyword evidence="21" id="KW-1185">Reference proteome</keyword>
<dbReference type="Pfam" id="PF08447">
    <property type="entry name" value="PAS_3"/>
    <property type="match status" value="1"/>
</dbReference>
<dbReference type="SMART" id="SM00052">
    <property type="entry name" value="EAL"/>
    <property type="match status" value="1"/>
</dbReference>
<evidence type="ECO:0000256" key="8">
    <source>
        <dbReference type="ARBA" id="ARBA00022741"/>
    </source>
</evidence>
<evidence type="ECO:0000256" key="2">
    <source>
        <dbReference type="ARBA" id="ARBA00022475"/>
    </source>
</evidence>
<dbReference type="Pfam" id="PF00990">
    <property type="entry name" value="GGDEF"/>
    <property type="match status" value="1"/>
</dbReference>
<dbReference type="RefSeq" id="WP_013654154.1">
    <property type="nucleotide sequence ID" value="NC_015259.1"/>
</dbReference>
<dbReference type="InterPro" id="IPR052155">
    <property type="entry name" value="Biofilm_reg_signaling"/>
</dbReference>
<feature type="transmembrane region" description="Helical" evidence="15">
    <location>
        <begin position="59"/>
        <end position="80"/>
    </location>
</feature>
<dbReference type="OrthoDB" id="9814202at2"/>
<evidence type="ECO:0000259" key="18">
    <source>
        <dbReference type="PROSITE" id="PS50883"/>
    </source>
</evidence>
<dbReference type="InterPro" id="IPR013655">
    <property type="entry name" value="PAS_fold_3"/>
</dbReference>
<dbReference type="InterPro" id="IPR001610">
    <property type="entry name" value="PAC"/>
</dbReference>
<feature type="region of interest" description="Disordered" evidence="14">
    <location>
        <begin position="1"/>
        <end position="32"/>
    </location>
</feature>
<dbReference type="FunFam" id="2.10.70.100:FF:000001">
    <property type="entry name" value="Sensory transduction histidine kinase"/>
    <property type="match status" value="1"/>
</dbReference>
<dbReference type="SMART" id="SM00091">
    <property type="entry name" value="PAS"/>
    <property type="match status" value="2"/>
</dbReference>
<evidence type="ECO:0000256" key="3">
    <source>
        <dbReference type="ARBA" id="ARBA00022519"/>
    </source>
</evidence>
<dbReference type="eggNOG" id="COG5001">
    <property type="taxonomic scope" value="Bacteria"/>
</dbReference>
<dbReference type="STRING" id="991905.SL003B_3423"/>
<reference evidence="20 21" key="1">
    <citation type="journal article" date="2011" name="J. Bacteriol.">
        <title>Complete genome sequence of Polymorphum gilvum SL003B-26A1T, a crude oil-degrading bacterium from oil-polluted saline soil.</title>
        <authorList>
            <person name="Li S.G."/>
            <person name="Tang Y.Q."/>
            <person name="Nie Y."/>
            <person name="Cai M."/>
            <person name="Wu X.L."/>
        </authorList>
    </citation>
    <scope>NUCLEOTIDE SEQUENCE [LARGE SCALE GENOMIC DNA]</scope>
    <source>
        <strain evidence="21">LMG 25793 / CGMCC 1.9160 / SL003B-26A1</strain>
    </source>
</reference>
<dbReference type="NCBIfam" id="TIGR00229">
    <property type="entry name" value="sensory_box"/>
    <property type="match status" value="2"/>
</dbReference>
<dbReference type="SUPFAM" id="SSF141868">
    <property type="entry name" value="EAL domain-like"/>
    <property type="match status" value="1"/>
</dbReference>
<dbReference type="CDD" id="cd00130">
    <property type="entry name" value="PAS"/>
    <property type="match status" value="2"/>
</dbReference>
<evidence type="ECO:0000256" key="4">
    <source>
        <dbReference type="ARBA" id="ARBA00022553"/>
    </source>
</evidence>
<evidence type="ECO:0000256" key="13">
    <source>
        <dbReference type="ARBA" id="ARBA00023136"/>
    </source>
</evidence>
<feature type="domain" description="PAC" evidence="17">
    <location>
        <begin position="599"/>
        <end position="651"/>
    </location>
</feature>
<dbReference type="Pfam" id="PF13426">
    <property type="entry name" value="PAS_9"/>
    <property type="match status" value="1"/>
</dbReference>
<evidence type="ECO:0000259" key="19">
    <source>
        <dbReference type="PROSITE" id="PS50887"/>
    </source>
</evidence>
<dbReference type="KEGG" id="pgv:SL003B_3423"/>
<evidence type="ECO:0000256" key="6">
    <source>
        <dbReference type="ARBA" id="ARBA00022692"/>
    </source>
</evidence>
<dbReference type="InterPro" id="IPR035919">
    <property type="entry name" value="EAL_sf"/>
</dbReference>
<accession>F2J010</accession>
<evidence type="ECO:0000256" key="1">
    <source>
        <dbReference type="ARBA" id="ARBA00004429"/>
    </source>
</evidence>
<dbReference type="GO" id="GO:0000160">
    <property type="term" value="P:phosphorelay signal transduction system"/>
    <property type="evidence" value="ECO:0007669"/>
    <property type="project" value="UniProtKB-KW"/>
</dbReference>
<dbReference type="SMART" id="SM00086">
    <property type="entry name" value="PAC"/>
    <property type="match status" value="3"/>
</dbReference>
<dbReference type="InterPro" id="IPR035965">
    <property type="entry name" value="PAS-like_dom_sf"/>
</dbReference>
<keyword evidence="2" id="KW-1003">Cell membrane</keyword>
<dbReference type="Proteomes" id="UP000008130">
    <property type="component" value="Chromosome"/>
</dbReference>
<dbReference type="InterPro" id="IPR043128">
    <property type="entry name" value="Rev_trsase/Diguanyl_cyclase"/>
</dbReference>
<dbReference type="SUPFAM" id="SSF55073">
    <property type="entry name" value="Nucleotide cyclase"/>
    <property type="match status" value="1"/>
</dbReference>
<keyword evidence="7" id="KW-0677">Repeat</keyword>
<dbReference type="InterPro" id="IPR000014">
    <property type="entry name" value="PAS"/>
</dbReference>
<dbReference type="PATRIC" id="fig|991905.3.peg.3532"/>
<evidence type="ECO:0000313" key="20">
    <source>
        <dbReference type="EMBL" id="ADZ71845.1"/>
    </source>
</evidence>
<feature type="domain" description="GGDEF" evidence="19">
    <location>
        <begin position="687"/>
        <end position="819"/>
    </location>
</feature>
<keyword evidence="13 15" id="KW-0472">Membrane</keyword>
<protein>
    <submittedName>
        <fullName evidence="20">Putative diguanylate cyclase/phosphodiesterase (GGDEF &amp; EAL domains) with PAS/PAC sensor</fullName>
    </submittedName>
</protein>
<dbReference type="Gene3D" id="3.30.450.20">
    <property type="entry name" value="PAS domain"/>
    <property type="match status" value="2"/>
</dbReference>
<evidence type="ECO:0000259" key="17">
    <source>
        <dbReference type="PROSITE" id="PS50113"/>
    </source>
</evidence>
<gene>
    <name evidence="20" type="ordered locus">SL003B_3423</name>
</gene>
<dbReference type="Gene3D" id="2.10.70.100">
    <property type="match status" value="1"/>
</dbReference>
<organism evidence="20 21">
    <name type="scientific">Polymorphum gilvum (strain LMG 25793 / CGMCC 1.9160 / SL003B-26A1)</name>
    <dbReference type="NCBI Taxonomy" id="991905"/>
    <lineage>
        <taxon>Bacteria</taxon>
        <taxon>Pseudomonadati</taxon>
        <taxon>Pseudomonadota</taxon>
        <taxon>Alphaproteobacteria</taxon>
        <taxon>Rhodobacterales</taxon>
        <taxon>Paracoccaceae</taxon>
        <taxon>Polymorphum</taxon>
    </lineage>
</organism>
<keyword evidence="4" id="KW-0597">Phosphoprotein</keyword>
<keyword evidence="3" id="KW-0997">Cell inner membrane</keyword>
<dbReference type="GO" id="GO:0005886">
    <property type="term" value="C:plasma membrane"/>
    <property type="evidence" value="ECO:0007669"/>
    <property type="project" value="UniProtKB-SubCell"/>
</dbReference>
<keyword evidence="9" id="KW-0418">Kinase</keyword>
<dbReference type="CDD" id="cd01949">
    <property type="entry name" value="GGDEF"/>
    <property type="match status" value="1"/>
</dbReference>
<dbReference type="HOGENOM" id="CLU_009847_0_0_5"/>
<feature type="domain" description="PAC" evidence="17">
    <location>
        <begin position="477"/>
        <end position="529"/>
    </location>
</feature>
<dbReference type="GO" id="GO:0005524">
    <property type="term" value="F:ATP binding"/>
    <property type="evidence" value="ECO:0007669"/>
    <property type="project" value="UniProtKB-KW"/>
</dbReference>
<evidence type="ECO:0000256" key="9">
    <source>
        <dbReference type="ARBA" id="ARBA00022777"/>
    </source>
</evidence>
<evidence type="ECO:0000256" key="5">
    <source>
        <dbReference type="ARBA" id="ARBA00022679"/>
    </source>
</evidence>
<evidence type="ECO:0000313" key="21">
    <source>
        <dbReference type="Proteomes" id="UP000008130"/>
    </source>
</evidence>
<keyword evidence="11 15" id="KW-1133">Transmembrane helix</keyword>
<dbReference type="CDD" id="cd01948">
    <property type="entry name" value="EAL"/>
    <property type="match status" value="1"/>
</dbReference>
<dbReference type="PROSITE" id="PS50887">
    <property type="entry name" value="GGDEF"/>
    <property type="match status" value="1"/>
</dbReference>
<dbReference type="eggNOG" id="COG2202">
    <property type="taxonomic scope" value="Bacteria"/>
</dbReference>
<proteinExistence type="predicted"/>
<dbReference type="InterPro" id="IPR029787">
    <property type="entry name" value="Nucleotide_cyclase"/>
</dbReference>
<dbReference type="InterPro" id="IPR029151">
    <property type="entry name" value="Sensor-like_sf"/>
</dbReference>
<dbReference type="InterPro" id="IPR029150">
    <property type="entry name" value="dCache_3"/>
</dbReference>
<feature type="transmembrane region" description="Helical" evidence="15">
    <location>
        <begin position="348"/>
        <end position="370"/>
    </location>
</feature>
<keyword evidence="5" id="KW-0808">Transferase</keyword>
<feature type="domain" description="PAS" evidence="16">
    <location>
        <begin position="526"/>
        <end position="597"/>
    </location>
</feature>
<dbReference type="PROSITE" id="PS50112">
    <property type="entry name" value="PAS"/>
    <property type="match status" value="1"/>
</dbReference>
<dbReference type="InterPro" id="IPR000700">
    <property type="entry name" value="PAS-assoc_C"/>
</dbReference>
<dbReference type="AlphaFoldDB" id="F2J010"/>
<dbReference type="PROSITE" id="PS50883">
    <property type="entry name" value="EAL"/>
    <property type="match status" value="1"/>
</dbReference>
<dbReference type="GO" id="GO:0016301">
    <property type="term" value="F:kinase activity"/>
    <property type="evidence" value="ECO:0007669"/>
    <property type="project" value="UniProtKB-KW"/>
</dbReference>
<feature type="compositionally biased region" description="Basic and acidic residues" evidence="14">
    <location>
        <begin position="12"/>
        <end position="22"/>
    </location>
</feature>
<name>F2J010_POLGS</name>
<evidence type="ECO:0000256" key="7">
    <source>
        <dbReference type="ARBA" id="ARBA00022737"/>
    </source>
</evidence>
<evidence type="ECO:0000256" key="14">
    <source>
        <dbReference type="SAM" id="MobiDB-lite"/>
    </source>
</evidence>
<dbReference type="Pfam" id="PF14827">
    <property type="entry name" value="dCache_3"/>
    <property type="match status" value="1"/>
</dbReference>
<keyword evidence="12" id="KW-0902">Two-component regulatory system</keyword>
<dbReference type="SUPFAM" id="SSF103190">
    <property type="entry name" value="Sensory domain-like"/>
    <property type="match status" value="1"/>
</dbReference>
<evidence type="ECO:0000256" key="10">
    <source>
        <dbReference type="ARBA" id="ARBA00022840"/>
    </source>
</evidence>
<evidence type="ECO:0000256" key="12">
    <source>
        <dbReference type="ARBA" id="ARBA00023012"/>
    </source>
</evidence>
<dbReference type="EMBL" id="CP002568">
    <property type="protein sequence ID" value="ADZ71845.1"/>
    <property type="molecule type" value="Genomic_DNA"/>
</dbReference>
<evidence type="ECO:0000256" key="11">
    <source>
        <dbReference type="ARBA" id="ARBA00022989"/>
    </source>
</evidence>
<dbReference type="PANTHER" id="PTHR44757:SF2">
    <property type="entry name" value="BIOFILM ARCHITECTURE MAINTENANCE PROTEIN MBAA"/>
    <property type="match status" value="1"/>
</dbReference>
<dbReference type="NCBIfam" id="TIGR00254">
    <property type="entry name" value="GGDEF"/>
    <property type="match status" value="1"/>
</dbReference>
<feature type="domain" description="EAL" evidence="18">
    <location>
        <begin position="828"/>
        <end position="1083"/>
    </location>
</feature>
<comment type="subcellular location">
    <subcellularLocation>
        <location evidence="1">Cell inner membrane</location>
        <topology evidence="1">Multi-pass membrane protein</topology>
    </subcellularLocation>
</comment>
<evidence type="ECO:0000259" key="16">
    <source>
        <dbReference type="PROSITE" id="PS50112"/>
    </source>
</evidence>
<dbReference type="InterPro" id="IPR000160">
    <property type="entry name" value="GGDEF_dom"/>
</dbReference>
<keyword evidence="6 15" id="KW-0812">Transmembrane</keyword>
<dbReference type="PANTHER" id="PTHR44757">
    <property type="entry name" value="DIGUANYLATE CYCLASE DGCP"/>
    <property type="match status" value="1"/>
</dbReference>
<dbReference type="InterPro" id="IPR001633">
    <property type="entry name" value="EAL_dom"/>
</dbReference>